<proteinExistence type="predicted"/>
<name>A0A8H6MM41_9PEZI</name>
<accession>A0A8H6MM41</accession>
<keyword evidence="2" id="KW-1185">Reference proteome</keyword>
<dbReference type="EMBL" id="WIGN01000332">
    <property type="protein sequence ID" value="KAF6798795.1"/>
    <property type="molecule type" value="Genomic_DNA"/>
</dbReference>
<organism evidence="1 2">
    <name type="scientific">Colletotrichum sojae</name>
    <dbReference type="NCBI Taxonomy" id="2175907"/>
    <lineage>
        <taxon>Eukaryota</taxon>
        <taxon>Fungi</taxon>
        <taxon>Dikarya</taxon>
        <taxon>Ascomycota</taxon>
        <taxon>Pezizomycotina</taxon>
        <taxon>Sordariomycetes</taxon>
        <taxon>Hypocreomycetidae</taxon>
        <taxon>Glomerellales</taxon>
        <taxon>Glomerellaceae</taxon>
        <taxon>Colletotrichum</taxon>
        <taxon>Colletotrichum orchidearum species complex</taxon>
    </lineage>
</organism>
<evidence type="ECO:0000313" key="2">
    <source>
        <dbReference type="Proteomes" id="UP000652219"/>
    </source>
</evidence>
<reference evidence="1 2" key="1">
    <citation type="journal article" date="2020" name="Phytopathology">
        <title>Genome Sequence Resources of Colletotrichum truncatum, C. plurivorum, C. musicola, and C. sojae: Four Species Pathogenic to Soybean (Glycine max).</title>
        <authorList>
            <person name="Rogerio F."/>
            <person name="Boufleur T.R."/>
            <person name="Ciampi-Guillardi M."/>
            <person name="Sukno S.A."/>
            <person name="Thon M.R."/>
            <person name="Massola Junior N.S."/>
            <person name="Baroncelli R."/>
        </authorList>
    </citation>
    <scope>NUCLEOTIDE SEQUENCE [LARGE SCALE GENOMIC DNA]</scope>
    <source>
        <strain evidence="1 2">LFN0009</strain>
    </source>
</reference>
<gene>
    <name evidence="1" type="ORF">CSOJ01_12636</name>
</gene>
<evidence type="ECO:0000313" key="1">
    <source>
        <dbReference type="EMBL" id="KAF6798795.1"/>
    </source>
</evidence>
<protein>
    <submittedName>
        <fullName evidence="1">Arylsulfatase</fullName>
    </submittedName>
</protein>
<dbReference type="Proteomes" id="UP000652219">
    <property type="component" value="Unassembled WGS sequence"/>
</dbReference>
<dbReference type="AlphaFoldDB" id="A0A8H6MM41"/>
<comment type="caution">
    <text evidence="1">The sequence shown here is derived from an EMBL/GenBank/DDBJ whole genome shotgun (WGS) entry which is preliminary data.</text>
</comment>
<sequence>MVTSAGKPNTPQSSFGAGALLKAITASAATSTSSLESLRTDLEQTTNVLVNAGGKFAGSNQFNVFGREVDDLVHRLDALIMALKDCKGRACSRPWLTLHPGEEVSSLRGALDAKFDKFYQSQPKMYFESCEAAFIKEKESDEPANQYHGTDNQRLTFDYGDEWILAV</sequence>